<organism evidence="3 4">
    <name type="scientific">Phyllachora maydis</name>
    <dbReference type="NCBI Taxonomy" id="1825666"/>
    <lineage>
        <taxon>Eukaryota</taxon>
        <taxon>Fungi</taxon>
        <taxon>Dikarya</taxon>
        <taxon>Ascomycota</taxon>
        <taxon>Pezizomycotina</taxon>
        <taxon>Sordariomycetes</taxon>
        <taxon>Sordariomycetidae</taxon>
        <taxon>Phyllachorales</taxon>
        <taxon>Phyllachoraceae</taxon>
        <taxon>Phyllachora</taxon>
    </lineage>
</organism>
<dbReference type="Gene3D" id="3.10.20.550">
    <property type="entry name" value="ASAP complex, SAP18 subunit"/>
    <property type="match status" value="1"/>
</dbReference>
<accession>A0AAD9I4V2</accession>
<gene>
    <name evidence="3" type="ORF">P8C59_005094</name>
</gene>
<evidence type="ECO:0008006" key="5">
    <source>
        <dbReference type="Google" id="ProtNLM"/>
    </source>
</evidence>
<feature type="compositionally biased region" description="Basic and acidic residues" evidence="2">
    <location>
        <begin position="249"/>
        <end position="258"/>
    </location>
</feature>
<reference evidence="3" key="1">
    <citation type="journal article" date="2023" name="Mol. Plant Microbe Interact.">
        <title>Elucidating the Obligate Nature and Biological Capacity of an Invasive Fungal Corn Pathogen.</title>
        <authorList>
            <person name="MacCready J.S."/>
            <person name="Roggenkamp E.M."/>
            <person name="Gdanetz K."/>
            <person name="Chilvers M.I."/>
        </authorList>
    </citation>
    <scope>NUCLEOTIDE SEQUENCE</scope>
    <source>
        <strain evidence="3">PM02</strain>
    </source>
</reference>
<dbReference type="InterPro" id="IPR010516">
    <property type="entry name" value="SAP18"/>
</dbReference>
<protein>
    <recommendedName>
        <fullName evidence="5">Sin3-associated polypeptide Sap18</fullName>
    </recommendedName>
</protein>
<feature type="region of interest" description="Disordered" evidence="2">
    <location>
        <begin position="182"/>
        <end position="271"/>
    </location>
</feature>
<comment type="caution">
    <text evidence="3">The sequence shown here is derived from an EMBL/GenBank/DDBJ whole genome shotgun (WGS) entry which is preliminary data.</text>
</comment>
<dbReference type="GO" id="GO:0005634">
    <property type="term" value="C:nucleus"/>
    <property type="evidence" value="ECO:0007669"/>
    <property type="project" value="TreeGrafter"/>
</dbReference>
<evidence type="ECO:0000256" key="2">
    <source>
        <dbReference type="SAM" id="MobiDB-lite"/>
    </source>
</evidence>
<sequence length="271" mass="29015">MAAPSPVDRDEVPPFLLKVFYRTGAFHRPDEFASPTTLPLYVPIYTWPDCTLKELCYDMATVSPSILPSPAIGTRLSFRLIFADIRAGADRPPKYVAKDLGSIVLGDGGPGIDLDDARADEAAADREPDKAKTNEGDKEDGERTLSDAKFVVGDYISCAIMPPSPATGEVAAASAARTGRGAGLGEARSSMGVAPPPFRNHGPRGHGWRGRGRDAAGPAYGGRSDGWFYGRGRPSSERERPGAGTGRLLEAEWRRGEALPEPSHGRGRGRW</sequence>
<evidence type="ECO:0000256" key="1">
    <source>
        <dbReference type="ARBA" id="ARBA00009143"/>
    </source>
</evidence>
<comment type="similarity">
    <text evidence="1">Belongs to the SAP18 family.</text>
</comment>
<feature type="compositionally biased region" description="Basic residues" evidence="2">
    <location>
        <begin position="201"/>
        <end position="210"/>
    </location>
</feature>
<evidence type="ECO:0000313" key="3">
    <source>
        <dbReference type="EMBL" id="KAK2070615.1"/>
    </source>
</evidence>
<dbReference type="Pfam" id="PF06487">
    <property type="entry name" value="SAP18"/>
    <property type="match status" value="1"/>
</dbReference>
<evidence type="ECO:0000313" key="4">
    <source>
        <dbReference type="Proteomes" id="UP001217918"/>
    </source>
</evidence>
<dbReference type="PANTHER" id="PTHR13082:SF0">
    <property type="entry name" value="HISTONE DEACETYLASE COMPLEX SUBUNIT SAP18"/>
    <property type="match status" value="1"/>
</dbReference>
<proteinExistence type="inferred from homology"/>
<dbReference type="PANTHER" id="PTHR13082">
    <property type="entry name" value="SAP18"/>
    <property type="match status" value="1"/>
</dbReference>
<feature type="region of interest" description="Disordered" evidence="2">
    <location>
        <begin position="120"/>
        <end position="144"/>
    </location>
</feature>
<name>A0AAD9I4V2_9PEZI</name>
<dbReference type="EMBL" id="JAQQPM010000004">
    <property type="protein sequence ID" value="KAK2070615.1"/>
    <property type="molecule type" value="Genomic_DNA"/>
</dbReference>
<dbReference type="AlphaFoldDB" id="A0AAD9I4V2"/>
<keyword evidence="4" id="KW-1185">Reference proteome</keyword>
<dbReference type="InterPro" id="IPR042534">
    <property type="entry name" value="SAP18_sf"/>
</dbReference>
<dbReference type="Proteomes" id="UP001217918">
    <property type="component" value="Unassembled WGS sequence"/>
</dbReference>